<comment type="similarity">
    <text evidence="2 10">Belongs to the glycosyltransferase 31 family.</text>
</comment>
<keyword evidence="8 10" id="KW-0333">Golgi apparatus</keyword>
<evidence type="ECO:0000256" key="1">
    <source>
        <dbReference type="ARBA" id="ARBA00004323"/>
    </source>
</evidence>
<dbReference type="Proteomes" id="UP000193642">
    <property type="component" value="Unassembled WGS sequence"/>
</dbReference>
<dbReference type="GO" id="GO:0000139">
    <property type="term" value="C:Golgi membrane"/>
    <property type="evidence" value="ECO:0007669"/>
    <property type="project" value="UniProtKB-SubCell"/>
</dbReference>
<keyword evidence="9 10" id="KW-0472">Membrane</keyword>
<sequence>MFRETDKRYLKYAALIALLLTLLVYFIQTDPRNFDRSILYSSESEPMIFPGDSNSPTTPIIAPPESQVSVTPDSGVLRMNEPPTDCPAPKRALIGMFVTTDPVSTNRRNLLRATYKTANAKLAHEDQIDFMFVYGNAKAWSHAYELALEKMSFPHDTVITEREENLESGKNLDWLKYARNIMYAEHPTWKGKYCLRYRFIGKTDDDTVINVPRLSQKLKGLAPNKSHYVGRDPPKQQHVKYMTGLLYILSPDIVEWIHFSPIPPRHVAGYEDIQVGVWIRKGKLVVNFVSDVLIHDLEESPWSYNARSTPKSLVIHWCKDPQRLFRCIADLYGTPKATVQLLNNRKSIGYHSQRLQTLFPQLKNYQIPNEIKLMGENSPSLQIDAALLKQVIAPLIPRYYISDTITNEDWLQILTHMAARVPWLREEPLHIGIWRAIAAMNIRSTPGWWERSVAQALAERAVNGTLSWSEVNRIRNSFMPTLPTNI</sequence>
<keyword evidence="4" id="KW-0808">Transferase</keyword>
<keyword evidence="3 10" id="KW-0328">Glycosyltransferase</keyword>
<dbReference type="AlphaFoldDB" id="A0A1Y2CZN9"/>
<evidence type="ECO:0000256" key="7">
    <source>
        <dbReference type="ARBA" id="ARBA00022989"/>
    </source>
</evidence>
<accession>A0A1Y2CZN9</accession>
<evidence type="ECO:0000256" key="8">
    <source>
        <dbReference type="ARBA" id="ARBA00023034"/>
    </source>
</evidence>
<feature type="transmembrane region" description="Helical" evidence="10">
    <location>
        <begin position="9"/>
        <end position="27"/>
    </location>
</feature>
<dbReference type="Gene3D" id="3.90.550.50">
    <property type="match status" value="1"/>
</dbReference>
<evidence type="ECO:0000256" key="6">
    <source>
        <dbReference type="ARBA" id="ARBA00022968"/>
    </source>
</evidence>
<evidence type="ECO:0000313" key="12">
    <source>
        <dbReference type="Proteomes" id="UP000193642"/>
    </source>
</evidence>
<dbReference type="PANTHER" id="PTHR11214:SF351">
    <property type="entry name" value="BETA-1,3-GALACTOSYLTRANSFERASE PVG3"/>
    <property type="match status" value="1"/>
</dbReference>
<dbReference type="Pfam" id="PF01762">
    <property type="entry name" value="Galactosyl_T"/>
    <property type="match status" value="1"/>
</dbReference>
<evidence type="ECO:0000256" key="10">
    <source>
        <dbReference type="RuleBase" id="RU363063"/>
    </source>
</evidence>
<dbReference type="GO" id="GO:0016758">
    <property type="term" value="F:hexosyltransferase activity"/>
    <property type="evidence" value="ECO:0007669"/>
    <property type="project" value="InterPro"/>
</dbReference>
<evidence type="ECO:0000256" key="3">
    <source>
        <dbReference type="ARBA" id="ARBA00022676"/>
    </source>
</evidence>
<evidence type="ECO:0000256" key="2">
    <source>
        <dbReference type="ARBA" id="ARBA00008661"/>
    </source>
</evidence>
<dbReference type="OrthoDB" id="2139606at2759"/>
<dbReference type="EC" id="2.4.1.-" evidence="10"/>
<dbReference type="InterPro" id="IPR002659">
    <property type="entry name" value="Glyco_trans_31"/>
</dbReference>
<comment type="subcellular location">
    <subcellularLocation>
        <location evidence="1 10">Golgi apparatus membrane</location>
        <topology evidence="1 10">Single-pass type II membrane protein</topology>
    </subcellularLocation>
</comment>
<evidence type="ECO:0000256" key="5">
    <source>
        <dbReference type="ARBA" id="ARBA00022692"/>
    </source>
</evidence>
<evidence type="ECO:0000313" key="11">
    <source>
        <dbReference type="EMBL" id="ORY51815.1"/>
    </source>
</evidence>
<gene>
    <name evidence="11" type="ORF">BCR33DRAFT_845829</name>
</gene>
<dbReference type="STRING" id="329046.A0A1Y2CZN9"/>
<reference evidence="11 12" key="1">
    <citation type="submission" date="2016-07" db="EMBL/GenBank/DDBJ databases">
        <title>Pervasive Adenine N6-methylation of Active Genes in Fungi.</title>
        <authorList>
            <consortium name="DOE Joint Genome Institute"/>
            <person name="Mondo S.J."/>
            <person name="Dannebaum R.O."/>
            <person name="Kuo R.C."/>
            <person name="Labutti K."/>
            <person name="Haridas S."/>
            <person name="Kuo A."/>
            <person name="Salamov A."/>
            <person name="Ahrendt S.R."/>
            <person name="Lipzen A."/>
            <person name="Sullivan W."/>
            <person name="Andreopoulos W.B."/>
            <person name="Clum A."/>
            <person name="Lindquist E."/>
            <person name="Daum C."/>
            <person name="Ramamoorthy G.K."/>
            <person name="Gryganskyi A."/>
            <person name="Culley D."/>
            <person name="Magnuson J.K."/>
            <person name="James T.Y."/>
            <person name="O'Malley M.A."/>
            <person name="Stajich J.E."/>
            <person name="Spatafora J.W."/>
            <person name="Visel A."/>
            <person name="Grigoriev I.V."/>
        </authorList>
    </citation>
    <scope>NUCLEOTIDE SEQUENCE [LARGE SCALE GENOMIC DNA]</scope>
    <source>
        <strain evidence="11 12">JEL800</strain>
    </source>
</reference>
<proteinExistence type="inferred from homology"/>
<keyword evidence="7 10" id="KW-1133">Transmembrane helix</keyword>
<evidence type="ECO:0000256" key="9">
    <source>
        <dbReference type="ARBA" id="ARBA00023136"/>
    </source>
</evidence>
<dbReference type="EMBL" id="MCGO01000004">
    <property type="protein sequence ID" value="ORY51815.1"/>
    <property type="molecule type" value="Genomic_DNA"/>
</dbReference>
<keyword evidence="5 10" id="KW-0812">Transmembrane</keyword>
<dbReference type="PANTHER" id="PTHR11214">
    <property type="entry name" value="BETA-1,3-N-ACETYLGLUCOSAMINYLTRANSFERASE"/>
    <property type="match status" value="1"/>
</dbReference>
<keyword evidence="6 10" id="KW-0735">Signal-anchor</keyword>
<name>A0A1Y2CZN9_9FUNG</name>
<organism evidence="11 12">
    <name type="scientific">Rhizoclosmatium globosum</name>
    <dbReference type="NCBI Taxonomy" id="329046"/>
    <lineage>
        <taxon>Eukaryota</taxon>
        <taxon>Fungi</taxon>
        <taxon>Fungi incertae sedis</taxon>
        <taxon>Chytridiomycota</taxon>
        <taxon>Chytridiomycota incertae sedis</taxon>
        <taxon>Chytridiomycetes</taxon>
        <taxon>Chytridiales</taxon>
        <taxon>Chytriomycetaceae</taxon>
        <taxon>Rhizoclosmatium</taxon>
    </lineage>
</organism>
<evidence type="ECO:0000256" key="4">
    <source>
        <dbReference type="ARBA" id="ARBA00022679"/>
    </source>
</evidence>
<comment type="caution">
    <text evidence="11">The sequence shown here is derived from an EMBL/GenBank/DDBJ whole genome shotgun (WGS) entry which is preliminary data.</text>
</comment>
<protein>
    <recommendedName>
        <fullName evidence="10">Hexosyltransferase</fullName>
        <ecNumber evidence="10">2.4.1.-</ecNumber>
    </recommendedName>
</protein>
<keyword evidence="12" id="KW-1185">Reference proteome</keyword>